<accession>A0A8D0K8V9</accession>
<dbReference type="Pfam" id="PF08067">
    <property type="entry name" value="ROKNT"/>
    <property type="match status" value="1"/>
</dbReference>
<evidence type="ECO:0000259" key="3">
    <source>
        <dbReference type="Pfam" id="PF08067"/>
    </source>
</evidence>
<reference evidence="4" key="1">
    <citation type="submission" date="2025-05" db="UniProtKB">
        <authorList>
            <consortium name="Ensembl"/>
        </authorList>
    </citation>
    <scope>IDENTIFICATION</scope>
</reference>
<dbReference type="Proteomes" id="UP000694720">
    <property type="component" value="Unplaced"/>
</dbReference>
<sequence length="98" mass="11449">METEQPEETFPNTETHGEFDKRPDENMEAEQGFERSRNTDEMVELRILLQSRQAGAVILSRARNLPLSPPPPPRGGDLVAYDKRKTWRPRGWHGWFRC</sequence>
<dbReference type="Ensembl" id="ENSSSCT00065107177.1">
    <property type="protein sequence ID" value="ENSSSCP00065047765.1"/>
    <property type="gene ID" value="ENSSSCG00065077464.1"/>
</dbReference>
<feature type="domain" description="ROK N-terminal" evidence="3">
    <location>
        <begin position="1"/>
        <end position="43"/>
    </location>
</feature>
<keyword evidence="1" id="KW-0694">RNA-binding</keyword>
<feature type="region of interest" description="Disordered" evidence="2">
    <location>
        <begin position="1"/>
        <end position="38"/>
    </location>
</feature>
<dbReference type="AlphaFoldDB" id="A0A8D0K8V9"/>
<evidence type="ECO:0000313" key="4">
    <source>
        <dbReference type="Ensembl" id="ENSSSCP00035036746.1"/>
    </source>
</evidence>
<evidence type="ECO:0000256" key="1">
    <source>
        <dbReference type="ARBA" id="ARBA00022884"/>
    </source>
</evidence>
<protein>
    <recommendedName>
        <fullName evidence="3">ROK N-terminal domain-containing protein</fullName>
    </recommendedName>
</protein>
<dbReference type="Proteomes" id="UP000694725">
    <property type="component" value="Unplaced"/>
</dbReference>
<dbReference type="GO" id="GO:0003723">
    <property type="term" value="F:RNA binding"/>
    <property type="evidence" value="ECO:0007669"/>
    <property type="project" value="UniProtKB-KW"/>
</dbReference>
<dbReference type="Ensembl" id="ENSSSCT00035087993.1">
    <property type="protein sequence ID" value="ENSSSCP00035036746.1"/>
    <property type="gene ID" value="ENSSSCG00035065339.1"/>
</dbReference>
<proteinExistence type="predicted"/>
<dbReference type="InterPro" id="IPR012987">
    <property type="entry name" value="ROK_N"/>
</dbReference>
<organism evidence="4 5">
    <name type="scientific">Sus scrofa</name>
    <name type="common">Pig</name>
    <dbReference type="NCBI Taxonomy" id="9823"/>
    <lineage>
        <taxon>Eukaryota</taxon>
        <taxon>Metazoa</taxon>
        <taxon>Chordata</taxon>
        <taxon>Craniata</taxon>
        <taxon>Vertebrata</taxon>
        <taxon>Euteleostomi</taxon>
        <taxon>Mammalia</taxon>
        <taxon>Eutheria</taxon>
        <taxon>Laurasiatheria</taxon>
        <taxon>Artiodactyla</taxon>
        <taxon>Suina</taxon>
        <taxon>Suidae</taxon>
        <taxon>Sus</taxon>
    </lineage>
</organism>
<evidence type="ECO:0000313" key="5">
    <source>
        <dbReference type="Proteomes" id="UP000694720"/>
    </source>
</evidence>
<feature type="compositionally biased region" description="Basic and acidic residues" evidence="2">
    <location>
        <begin position="15"/>
        <end position="25"/>
    </location>
</feature>
<evidence type="ECO:0000256" key="2">
    <source>
        <dbReference type="SAM" id="MobiDB-lite"/>
    </source>
</evidence>
<name>A0A8D0K8V9_PIG</name>